<comment type="caution">
    <text evidence="2">The sequence shown here is derived from an EMBL/GenBank/DDBJ whole genome shotgun (WGS) entry which is preliminary data.</text>
</comment>
<evidence type="ECO:0000256" key="1">
    <source>
        <dbReference type="SAM" id="MobiDB-lite"/>
    </source>
</evidence>
<protein>
    <submittedName>
        <fullName evidence="2">Uncharacterized protein</fullName>
    </submittedName>
</protein>
<gene>
    <name evidence="2" type="ORF">Nepgr_002924</name>
</gene>
<reference evidence="2" key="1">
    <citation type="submission" date="2023-05" db="EMBL/GenBank/DDBJ databases">
        <title>Nepenthes gracilis genome sequencing.</title>
        <authorList>
            <person name="Fukushima K."/>
        </authorList>
    </citation>
    <scope>NUCLEOTIDE SEQUENCE</scope>
    <source>
        <strain evidence="2">SING2019-196</strain>
    </source>
</reference>
<feature type="region of interest" description="Disordered" evidence="1">
    <location>
        <begin position="1"/>
        <end position="22"/>
    </location>
</feature>
<evidence type="ECO:0000313" key="2">
    <source>
        <dbReference type="EMBL" id="GMH01085.1"/>
    </source>
</evidence>
<evidence type="ECO:0000313" key="3">
    <source>
        <dbReference type="Proteomes" id="UP001279734"/>
    </source>
</evidence>
<dbReference type="Proteomes" id="UP001279734">
    <property type="component" value="Unassembled WGS sequence"/>
</dbReference>
<proteinExistence type="predicted"/>
<sequence>MRDPLKHPRTSTSKQGSRLPLRRPEFQLKSTTWANASTLTASTRKACVASRVRDASFAYSSRARKTSLAD</sequence>
<dbReference type="AlphaFoldDB" id="A0AAD3RYL6"/>
<dbReference type="EMBL" id="BSYO01000002">
    <property type="protein sequence ID" value="GMH01085.1"/>
    <property type="molecule type" value="Genomic_DNA"/>
</dbReference>
<organism evidence="2 3">
    <name type="scientific">Nepenthes gracilis</name>
    <name type="common">Slender pitcher plant</name>
    <dbReference type="NCBI Taxonomy" id="150966"/>
    <lineage>
        <taxon>Eukaryota</taxon>
        <taxon>Viridiplantae</taxon>
        <taxon>Streptophyta</taxon>
        <taxon>Embryophyta</taxon>
        <taxon>Tracheophyta</taxon>
        <taxon>Spermatophyta</taxon>
        <taxon>Magnoliopsida</taxon>
        <taxon>eudicotyledons</taxon>
        <taxon>Gunneridae</taxon>
        <taxon>Pentapetalae</taxon>
        <taxon>Caryophyllales</taxon>
        <taxon>Nepenthaceae</taxon>
        <taxon>Nepenthes</taxon>
    </lineage>
</organism>
<name>A0AAD3RYL6_NEPGR</name>
<keyword evidence="3" id="KW-1185">Reference proteome</keyword>
<accession>A0AAD3RYL6</accession>